<feature type="compositionally biased region" description="Polar residues" evidence="1">
    <location>
        <begin position="1"/>
        <end position="17"/>
    </location>
</feature>
<protein>
    <submittedName>
        <fullName evidence="3">Rod-binding protein</fullName>
    </submittedName>
</protein>
<organism evidence="3 4">
    <name type="scientific">Peredibacter starrii</name>
    <dbReference type="NCBI Taxonomy" id="28202"/>
    <lineage>
        <taxon>Bacteria</taxon>
        <taxon>Pseudomonadati</taxon>
        <taxon>Bdellovibrionota</taxon>
        <taxon>Bacteriovoracia</taxon>
        <taxon>Bacteriovoracales</taxon>
        <taxon>Bacteriovoracaceae</taxon>
        <taxon>Peredibacter</taxon>
    </lineage>
</organism>
<sequence>MKINPQAQALATAQRNNPVKPYQDIAEGMETSFTSHMLAEMRKTVPKETPDSSAMEYYNSLLDYERAQTMAKSDSGLGVKKVILDQIVPQHMKHYLKNAQPAIRQGMTKENTNE</sequence>
<feature type="domain" description="Flagellar protein FlgJ N-terminal" evidence="2">
    <location>
        <begin position="40"/>
        <end position="86"/>
    </location>
</feature>
<dbReference type="Pfam" id="PF10135">
    <property type="entry name" value="Rod-binding"/>
    <property type="match status" value="1"/>
</dbReference>
<accession>A0AAX4HQ74</accession>
<proteinExistence type="predicted"/>
<dbReference type="InterPro" id="IPR019301">
    <property type="entry name" value="Flagellar_prot_FlgJ_N"/>
</dbReference>
<dbReference type="KEGG" id="psti:SOO65_00860"/>
<dbReference type="EMBL" id="CP139487">
    <property type="protein sequence ID" value="WPU65292.1"/>
    <property type="molecule type" value="Genomic_DNA"/>
</dbReference>
<evidence type="ECO:0000313" key="3">
    <source>
        <dbReference type="EMBL" id="WPU65292.1"/>
    </source>
</evidence>
<keyword evidence="4" id="KW-1185">Reference proteome</keyword>
<name>A0AAX4HQ74_9BACT</name>
<evidence type="ECO:0000259" key="2">
    <source>
        <dbReference type="Pfam" id="PF10135"/>
    </source>
</evidence>
<dbReference type="Proteomes" id="UP001324634">
    <property type="component" value="Chromosome"/>
</dbReference>
<evidence type="ECO:0000256" key="1">
    <source>
        <dbReference type="SAM" id="MobiDB-lite"/>
    </source>
</evidence>
<reference evidence="3 4" key="1">
    <citation type="submission" date="2023-11" db="EMBL/GenBank/DDBJ databases">
        <title>Peredibacter starrii A3.12.</title>
        <authorList>
            <person name="Mitchell R.J."/>
        </authorList>
    </citation>
    <scope>NUCLEOTIDE SEQUENCE [LARGE SCALE GENOMIC DNA]</scope>
    <source>
        <strain evidence="3 4">A3.12</strain>
    </source>
</reference>
<gene>
    <name evidence="3" type="ORF">SOO65_00860</name>
</gene>
<dbReference type="RefSeq" id="WP_321395508.1">
    <property type="nucleotide sequence ID" value="NZ_CP139487.1"/>
</dbReference>
<dbReference type="AlphaFoldDB" id="A0AAX4HQ74"/>
<evidence type="ECO:0000313" key="4">
    <source>
        <dbReference type="Proteomes" id="UP001324634"/>
    </source>
</evidence>
<feature type="region of interest" description="Disordered" evidence="1">
    <location>
        <begin position="1"/>
        <end position="21"/>
    </location>
</feature>